<dbReference type="GO" id="GO:0005829">
    <property type="term" value="C:cytosol"/>
    <property type="evidence" value="ECO:0007669"/>
    <property type="project" value="UniProtKB-ARBA"/>
</dbReference>
<keyword evidence="3" id="KW-0560">Oxidoreductase</keyword>
<evidence type="ECO:0000313" key="5">
    <source>
        <dbReference type="EMBL" id="MBK9717780.1"/>
    </source>
</evidence>
<dbReference type="Pfam" id="PF00724">
    <property type="entry name" value="Oxidored_FMN"/>
    <property type="match status" value="1"/>
</dbReference>
<dbReference type="FunFam" id="3.20.20.70:FF:000059">
    <property type="entry name" value="N-ethylmaleimide reductase, FMN-linked"/>
    <property type="match status" value="1"/>
</dbReference>
<sequence>MKKYKLFTFGKVGELTLKNKIIMAPMTRCRAIGNIPNDLMAKYYQQRATAGLIITEGTSPSPNGLGYARIPGIFNEEQILGWQKVTSAVHNTGGKIFVQLMHTGRISHILNMQAGAQIMAPSAIKAEGKMWTDSKQMQDYPIPKEMTAEDILLTQAEYVTAAENAMSAGFDGVELHGANGYLLEEFLSPHTNVRTDKYDGNIENRCRFVIEVAAAVSFAIGKHKTGIRLSPYGVAGDMPNYPEIDATYDYLSKELNKMGIAYIHLVDHSAMGAPTVPIEIKKLIRNNFKNSLIICGGYDKESAEADIESGLCDLVGFGRPFINNPDLVERLENNHELSQNLKPELFYSNDEKGYTDYPNFKIQVLLQIH</sequence>
<dbReference type="GO" id="GO:0010181">
    <property type="term" value="F:FMN binding"/>
    <property type="evidence" value="ECO:0007669"/>
    <property type="project" value="InterPro"/>
</dbReference>
<organism evidence="5 6">
    <name type="scientific">Candidatus Defluviibacterium haderslevense</name>
    <dbReference type="NCBI Taxonomy" id="2981993"/>
    <lineage>
        <taxon>Bacteria</taxon>
        <taxon>Pseudomonadati</taxon>
        <taxon>Bacteroidota</taxon>
        <taxon>Saprospiria</taxon>
        <taxon>Saprospirales</taxon>
        <taxon>Saprospiraceae</taxon>
        <taxon>Candidatus Defluviibacterium</taxon>
    </lineage>
</organism>
<evidence type="ECO:0000313" key="6">
    <source>
        <dbReference type="Proteomes" id="UP000808349"/>
    </source>
</evidence>
<reference evidence="5 6" key="1">
    <citation type="submission" date="2020-10" db="EMBL/GenBank/DDBJ databases">
        <title>Connecting structure to function with the recovery of over 1000 high-quality activated sludge metagenome-assembled genomes encoding full-length rRNA genes using long-read sequencing.</title>
        <authorList>
            <person name="Singleton C.M."/>
            <person name="Petriglieri F."/>
            <person name="Kristensen J.M."/>
            <person name="Kirkegaard R.H."/>
            <person name="Michaelsen T.Y."/>
            <person name="Andersen M.H."/>
            <person name="Karst S.M."/>
            <person name="Dueholm M.S."/>
            <person name="Nielsen P.H."/>
            <person name="Albertsen M."/>
        </authorList>
    </citation>
    <scope>NUCLEOTIDE SEQUENCE [LARGE SCALE GENOMIC DNA]</scope>
    <source>
        <strain evidence="5">Ribe_18-Q3-R11-54_BAT3C.373</strain>
    </source>
</reference>
<dbReference type="Proteomes" id="UP000808349">
    <property type="component" value="Unassembled WGS sequence"/>
</dbReference>
<dbReference type="AlphaFoldDB" id="A0A9D7S895"/>
<evidence type="ECO:0000259" key="4">
    <source>
        <dbReference type="Pfam" id="PF00724"/>
    </source>
</evidence>
<gene>
    <name evidence="5" type="ORF">IPO85_09745</name>
</gene>
<comment type="caution">
    <text evidence="5">The sequence shown here is derived from an EMBL/GenBank/DDBJ whole genome shotgun (WGS) entry which is preliminary data.</text>
</comment>
<dbReference type="Gene3D" id="3.20.20.70">
    <property type="entry name" value="Aldolase class I"/>
    <property type="match status" value="1"/>
</dbReference>
<dbReference type="SUPFAM" id="SSF51395">
    <property type="entry name" value="FMN-linked oxidoreductases"/>
    <property type="match status" value="1"/>
</dbReference>
<feature type="domain" description="NADH:flavin oxidoreductase/NADH oxidase N-terminal" evidence="4">
    <location>
        <begin position="5"/>
        <end position="336"/>
    </location>
</feature>
<evidence type="ECO:0000256" key="2">
    <source>
        <dbReference type="ARBA" id="ARBA00005979"/>
    </source>
</evidence>
<protein>
    <submittedName>
        <fullName evidence="5">Alkene reductase</fullName>
    </submittedName>
</protein>
<evidence type="ECO:0000256" key="1">
    <source>
        <dbReference type="ARBA" id="ARBA00001917"/>
    </source>
</evidence>
<dbReference type="InterPro" id="IPR001155">
    <property type="entry name" value="OxRdtase_FMN_N"/>
</dbReference>
<dbReference type="InterPro" id="IPR045247">
    <property type="entry name" value="Oye-like"/>
</dbReference>
<dbReference type="InterPro" id="IPR013785">
    <property type="entry name" value="Aldolase_TIM"/>
</dbReference>
<proteinExistence type="inferred from homology"/>
<dbReference type="PANTHER" id="PTHR22893:SF91">
    <property type="entry name" value="NADPH DEHYDROGENASE 2-RELATED"/>
    <property type="match status" value="1"/>
</dbReference>
<comment type="similarity">
    <text evidence="2">Belongs to the NADH:flavin oxidoreductase/NADH oxidase family.</text>
</comment>
<name>A0A9D7S895_9BACT</name>
<comment type="cofactor">
    <cofactor evidence="1">
        <name>FMN</name>
        <dbReference type="ChEBI" id="CHEBI:58210"/>
    </cofactor>
</comment>
<evidence type="ECO:0000256" key="3">
    <source>
        <dbReference type="ARBA" id="ARBA00023002"/>
    </source>
</evidence>
<dbReference type="EMBL" id="JADKFW010000005">
    <property type="protein sequence ID" value="MBK9717780.1"/>
    <property type="molecule type" value="Genomic_DNA"/>
</dbReference>
<dbReference type="GO" id="GO:0016628">
    <property type="term" value="F:oxidoreductase activity, acting on the CH-CH group of donors, NAD or NADP as acceptor"/>
    <property type="evidence" value="ECO:0007669"/>
    <property type="project" value="UniProtKB-ARBA"/>
</dbReference>
<dbReference type="PANTHER" id="PTHR22893">
    <property type="entry name" value="NADH OXIDOREDUCTASE-RELATED"/>
    <property type="match status" value="1"/>
</dbReference>
<dbReference type="CDD" id="cd02933">
    <property type="entry name" value="OYE_like_FMN"/>
    <property type="match status" value="1"/>
</dbReference>
<accession>A0A9D7S895</accession>